<evidence type="ECO:0000313" key="2">
    <source>
        <dbReference type="EMBL" id="OMJ28274.1"/>
    </source>
</evidence>
<sequence>MYILSLVESPNTPRNPLVISHPSIDPRKLTSQVRKGPSIDPRDLIIQTDKPNTPRTPLRISRKPQHRPQKVDQPGPQSRIAKYSKKPARNISPQHRSQKIDQPGPTRFWPADLPGNTICVLFS</sequence>
<name>A0A1R1YN20_9FUNG</name>
<accession>A0A1R1YN20</accession>
<dbReference type="AlphaFoldDB" id="A0A1R1YN20"/>
<gene>
    <name evidence="2" type="ORF">AYI69_g2255</name>
</gene>
<proteinExistence type="predicted"/>
<dbReference type="EMBL" id="LSSM01000657">
    <property type="protein sequence ID" value="OMJ28274.1"/>
    <property type="molecule type" value="Genomic_DNA"/>
</dbReference>
<reference evidence="3" key="1">
    <citation type="submission" date="2017-01" db="EMBL/GenBank/DDBJ databases">
        <authorList>
            <person name="Wang Y."/>
            <person name="White M."/>
            <person name="Kvist S."/>
            <person name="Moncalvo J.-M."/>
        </authorList>
    </citation>
    <scope>NUCLEOTIDE SEQUENCE [LARGE SCALE GENOMIC DNA]</scope>
    <source>
        <strain evidence="3">ID-206-W2</strain>
    </source>
</reference>
<keyword evidence="3" id="KW-1185">Reference proteome</keyword>
<evidence type="ECO:0000313" key="3">
    <source>
        <dbReference type="Proteomes" id="UP000187429"/>
    </source>
</evidence>
<protein>
    <submittedName>
        <fullName evidence="2">Uncharacterized protein</fullName>
    </submittedName>
</protein>
<comment type="caution">
    <text evidence="2">The sequence shown here is derived from an EMBL/GenBank/DDBJ whole genome shotgun (WGS) entry which is preliminary data.</text>
</comment>
<evidence type="ECO:0000256" key="1">
    <source>
        <dbReference type="SAM" id="MobiDB-lite"/>
    </source>
</evidence>
<organism evidence="2 3">
    <name type="scientific">Smittium culicis</name>
    <dbReference type="NCBI Taxonomy" id="133412"/>
    <lineage>
        <taxon>Eukaryota</taxon>
        <taxon>Fungi</taxon>
        <taxon>Fungi incertae sedis</taxon>
        <taxon>Zoopagomycota</taxon>
        <taxon>Kickxellomycotina</taxon>
        <taxon>Harpellomycetes</taxon>
        <taxon>Harpellales</taxon>
        <taxon>Legeriomycetaceae</taxon>
        <taxon>Smittium</taxon>
    </lineage>
</organism>
<feature type="region of interest" description="Disordered" evidence="1">
    <location>
        <begin position="8"/>
        <end position="109"/>
    </location>
</feature>
<dbReference type="Proteomes" id="UP000187429">
    <property type="component" value="Unassembled WGS sequence"/>
</dbReference>